<feature type="transmembrane region" description="Helical" evidence="1">
    <location>
        <begin position="130"/>
        <end position="151"/>
    </location>
</feature>
<evidence type="ECO:0000256" key="1">
    <source>
        <dbReference type="SAM" id="Phobius"/>
    </source>
</evidence>
<name>A0ABS1G7U6_LISIV</name>
<proteinExistence type="predicted"/>
<evidence type="ECO:0000313" key="2">
    <source>
        <dbReference type="EMBL" id="MBK1962964.1"/>
    </source>
</evidence>
<organism evidence="2 3">
    <name type="scientific">Listeria ivanovii subsp. londoniensis</name>
    <dbReference type="NCBI Taxonomy" id="202752"/>
    <lineage>
        <taxon>Bacteria</taxon>
        <taxon>Bacillati</taxon>
        <taxon>Bacillota</taxon>
        <taxon>Bacilli</taxon>
        <taxon>Bacillales</taxon>
        <taxon>Listeriaceae</taxon>
        <taxon>Listeria</taxon>
    </lineage>
</organism>
<sequence length="191" mass="22453">MNQMVNKSAKEKLIQAVIDFEDIKKKAKNSEKLLCKYINSKIYSDITEEKLVFIMEYADRKIADYNRSKWMIIKFLNTIVLALTAGLFAMMTYFNNQLITLKGTHTNELKEQAENIGIISSSLNETELQFGVLMGLFIGLYLIIVFFINWYQNFKSKKWIVLHRNTFRAFLNHSQNSSNKYRKIQHEGEEE</sequence>
<gene>
    <name evidence="2" type="ORF">JI642_12730</name>
</gene>
<accession>A0ABS1G7U6</accession>
<keyword evidence="1" id="KW-1133">Transmembrane helix</keyword>
<keyword evidence="1" id="KW-0472">Membrane</keyword>
<dbReference type="EMBL" id="JAENOF010000018">
    <property type="protein sequence ID" value="MBK1962964.1"/>
    <property type="molecule type" value="Genomic_DNA"/>
</dbReference>
<reference evidence="2 3" key="1">
    <citation type="submission" date="2021-01" db="EMBL/GenBank/DDBJ databases">
        <title>Listeria ivanovii strains from Norway.</title>
        <authorList>
            <person name="Fagerlund A."/>
        </authorList>
    </citation>
    <scope>NUCLEOTIDE SEQUENCE [LARGE SCALE GENOMIC DNA]</scope>
    <source>
        <strain evidence="2 3">MF6989</strain>
    </source>
</reference>
<protein>
    <submittedName>
        <fullName evidence="2">Uncharacterized protein</fullName>
    </submittedName>
</protein>
<keyword evidence="1" id="KW-0812">Transmembrane</keyword>
<evidence type="ECO:0000313" key="3">
    <source>
        <dbReference type="Proteomes" id="UP000633035"/>
    </source>
</evidence>
<comment type="caution">
    <text evidence="2">The sequence shown here is derived from an EMBL/GenBank/DDBJ whole genome shotgun (WGS) entry which is preliminary data.</text>
</comment>
<keyword evidence="3" id="KW-1185">Reference proteome</keyword>
<dbReference type="RefSeq" id="WP_199201713.1">
    <property type="nucleotide sequence ID" value="NZ_JAENOF010000018.1"/>
</dbReference>
<dbReference type="Proteomes" id="UP000633035">
    <property type="component" value="Unassembled WGS sequence"/>
</dbReference>
<feature type="transmembrane region" description="Helical" evidence="1">
    <location>
        <begin position="75"/>
        <end position="94"/>
    </location>
</feature>